<accession>G4ZWT9</accession>
<keyword evidence="2" id="KW-1185">Reference proteome</keyword>
<dbReference type="GeneID" id="20647278"/>
<dbReference type="EMBL" id="JH159157">
    <property type="protein sequence ID" value="EGZ12463.1"/>
    <property type="molecule type" value="Genomic_DNA"/>
</dbReference>
<sequence>MSDFGGDANDPLIVKEPKVWFQLTEPDSRTPFNDTTAASVLLVEENTVEDLRDAIRKKYQDNLLVGIAASALKVYSDDSPEPLRRSAQIKSRGQTLKKALVVASEWKWKEEEERVYAVKNCCLFYVEREHATQQLQKFHKNNYSLAALGHDQDWVIPLVDNVWGFGKSRFGSEYIRSCQKTREADPDKAKDACLDTLRKCHTINIELFWKDLVVGKELRIDGGKARKAFVDRICWEFEDMYDRLSRALTPLAQQDYSSHVFVLSRLIHEDGPLFIVLDQINRAFDCDGLDDDMKRVQFLEFCDQTAAAAHSSRHRLDERVTKRTISQSGREVWQRQLDGGGGGRTTLSLAAEPADVQWNWRGGSGTSYKIIKRTYWDRQKVGTIQEHYGLDEDKVKELLDYEALNQPWDGHDWQAFDKRLLKFGSPLRSIMDCVVKGEEIDLSTRWEDEEGKVVTYDIITVMVGIVWEGKLVAEVVPALSKGLIVDPIDPFELLCMKRFMDLFHEEKLPSNALTGYFTETQKVGRCTGVKFAKNSGYMPKILLKAKRSRSWYSVITDEYVLRELMKEMDGFVLKGGQLSLKPLAGEVSETTVRIECEKFSRMCMQLPTSSQPRLNVLVVCATAYNGELRAKFDPSCKSAVFSIENLPDKVRAGIDEAIVLDLCTPKNRDEFFGPADEVELKTTLEGVVAKLSVGFVQVGNE</sequence>
<dbReference type="InParanoid" id="G4ZWT9"/>
<evidence type="ECO:0000313" key="1">
    <source>
        <dbReference type="EMBL" id="EGZ12463.1"/>
    </source>
</evidence>
<organism evidence="1 2">
    <name type="scientific">Phytophthora sojae (strain P6497)</name>
    <name type="common">Soybean stem and root rot agent</name>
    <name type="synonym">Phytophthora megasperma f. sp. glycines</name>
    <dbReference type="NCBI Taxonomy" id="1094619"/>
    <lineage>
        <taxon>Eukaryota</taxon>
        <taxon>Sar</taxon>
        <taxon>Stramenopiles</taxon>
        <taxon>Oomycota</taxon>
        <taxon>Peronosporomycetes</taxon>
        <taxon>Peronosporales</taxon>
        <taxon>Peronosporaceae</taxon>
        <taxon>Phytophthora</taxon>
    </lineage>
</organism>
<proteinExistence type="predicted"/>
<name>G4ZWT9_PHYSP</name>
<protein>
    <submittedName>
        <fullName evidence="1">Uncharacterized protein</fullName>
    </submittedName>
</protein>
<reference evidence="1 2" key="1">
    <citation type="journal article" date="2006" name="Science">
        <title>Phytophthora genome sequences uncover evolutionary origins and mechanisms of pathogenesis.</title>
        <authorList>
            <person name="Tyler B.M."/>
            <person name="Tripathy S."/>
            <person name="Zhang X."/>
            <person name="Dehal P."/>
            <person name="Jiang R.H."/>
            <person name="Aerts A."/>
            <person name="Arredondo F.D."/>
            <person name="Baxter L."/>
            <person name="Bensasson D."/>
            <person name="Beynon J.L."/>
            <person name="Chapman J."/>
            <person name="Damasceno C.M."/>
            <person name="Dorrance A.E."/>
            <person name="Dou D."/>
            <person name="Dickerman A.W."/>
            <person name="Dubchak I.L."/>
            <person name="Garbelotto M."/>
            <person name="Gijzen M."/>
            <person name="Gordon S.G."/>
            <person name="Govers F."/>
            <person name="Grunwald N.J."/>
            <person name="Huang W."/>
            <person name="Ivors K.L."/>
            <person name="Jones R.W."/>
            <person name="Kamoun S."/>
            <person name="Krampis K."/>
            <person name="Lamour K.H."/>
            <person name="Lee M.K."/>
            <person name="McDonald W.H."/>
            <person name="Medina M."/>
            <person name="Meijer H.J."/>
            <person name="Nordberg E.K."/>
            <person name="Maclean D.J."/>
            <person name="Ospina-Giraldo M.D."/>
            <person name="Morris P.F."/>
            <person name="Phuntumart V."/>
            <person name="Putnam N.H."/>
            <person name="Rash S."/>
            <person name="Rose J.K."/>
            <person name="Sakihama Y."/>
            <person name="Salamov A.A."/>
            <person name="Savidor A."/>
            <person name="Scheuring C.F."/>
            <person name="Smith B.M."/>
            <person name="Sobral B.W."/>
            <person name="Terry A."/>
            <person name="Torto-Alalibo T.A."/>
            <person name="Win J."/>
            <person name="Xu Z."/>
            <person name="Zhang H."/>
            <person name="Grigoriev I.V."/>
            <person name="Rokhsar D.S."/>
            <person name="Boore J.L."/>
        </authorList>
    </citation>
    <scope>NUCLEOTIDE SEQUENCE [LARGE SCALE GENOMIC DNA]</scope>
    <source>
        <strain evidence="1 2">P6497</strain>
    </source>
</reference>
<evidence type="ECO:0000313" key="2">
    <source>
        <dbReference type="Proteomes" id="UP000002640"/>
    </source>
</evidence>
<gene>
    <name evidence="1" type="ORF">PHYSODRAFT_336890</name>
</gene>
<dbReference type="AlphaFoldDB" id="G4ZWT9"/>
<dbReference type="RefSeq" id="XP_009532796.1">
    <property type="nucleotide sequence ID" value="XM_009534501.1"/>
</dbReference>
<dbReference type="KEGG" id="psoj:PHYSODRAFT_336890"/>
<dbReference type="Proteomes" id="UP000002640">
    <property type="component" value="Unassembled WGS sequence"/>
</dbReference>